<proteinExistence type="predicted"/>
<comment type="caution">
    <text evidence="1">The sequence shown here is derived from an EMBL/GenBank/DDBJ whole genome shotgun (WGS) entry which is preliminary data.</text>
</comment>
<sequence length="107" mass="11668">MKRIAQAPNLAIATLWADMLQHEGGFAATVQRAYASGIAGEIPPDQALPEVWVQDDARADEARDWLDAVRRLPDRHWLCHTCGESVDGPFEQCWNCGAPMPAAGGAR</sequence>
<dbReference type="RefSeq" id="WP_128199129.1">
    <property type="nucleotide sequence ID" value="NZ_SACT01000004.1"/>
</dbReference>
<organism evidence="1 2">
    <name type="scientific">Rubrivivax albus</name>
    <dbReference type="NCBI Taxonomy" id="2499835"/>
    <lineage>
        <taxon>Bacteria</taxon>
        <taxon>Pseudomonadati</taxon>
        <taxon>Pseudomonadota</taxon>
        <taxon>Betaproteobacteria</taxon>
        <taxon>Burkholderiales</taxon>
        <taxon>Sphaerotilaceae</taxon>
        <taxon>Rubrivivax</taxon>
    </lineage>
</organism>
<dbReference type="OrthoDB" id="9814654at2"/>
<dbReference type="EMBL" id="SACT01000004">
    <property type="protein sequence ID" value="RVT51102.1"/>
    <property type="molecule type" value="Genomic_DNA"/>
</dbReference>
<protein>
    <submittedName>
        <fullName evidence="1">DUF2007 domain-containing protein</fullName>
    </submittedName>
</protein>
<reference evidence="1 2" key="1">
    <citation type="submission" date="2019-01" db="EMBL/GenBank/DDBJ databases">
        <authorList>
            <person name="Chen W.-M."/>
        </authorList>
    </citation>
    <scope>NUCLEOTIDE SEQUENCE [LARGE SCALE GENOMIC DNA]</scope>
    <source>
        <strain evidence="1 2">ICH-3</strain>
    </source>
</reference>
<keyword evidence="2" id="KW-1185">Reference proteome</keyword>
<name>A0A3S3SC34_9BURK</name>
<gene>
    <name evidence="1" type="ORF">ENE75_15110</name>
</gene>
<dbReference type="Proteomes" id="UP000288178">
    <property type="component" value="Unassembled WGS sequence"/>
</dbReference>
<dbReference type="AlphaFoldDB" id="A0A3S3SC34"/>
<evidence type="ECO:0000313" key="2">
    <source>
        <dbReference type="Proteomes" id="UP000288178"/>
    </source>
</evidence>
<evidence type="ECO:0000313" key="1">
    <source>
        <dbReference type="EMBL" id="RVT51102.1"/>
    </source>
</evidence>
<accession>A0A3S3SC34</accession>